<evidence type="ECO:0000313" key="3">
    <source>
        <dbReference type="EMBL" id="TCD65647.1"/>
    </source>
</evidence>
<comment type="caution">
    <text evidence="3">The sequence shown here is derived from an EMBL/GenBank/DDBJ whole genome shotgun (WGS) entry which is preliminary data.</text>
</comment>
<gene>
    <name evidence="3" type="ORF">EIP91_002415</name>
</gene>
<name>A0A4V2MWB5_9APHY</name>
<keyword evidence="2" id="KW-0472">Membrane</keyword>
<keyword evidence="4" id="KW-1185">Reference proteome</keyword>
<feature type="transmembrane region" description="Helical" evidence="2">
    <location>
        <begin position="6"/>
        <end position="27"/>
    </location>
</feature>
<keyword evidence="2" id="KW-0812">Transmembrane</keyword>
<proteinExistence type="predicted"/>
<sequence length="241" mass="26125">MQVINLNPFAIVLAGFFVVVLIALYFARRGARQRHMEIHDALRERWGGGEGVGEEPALVDVYAMVEKGNGESGWGEVMPLSAKVVAKGEVPCAAWSMGYVRNELTEGAALLNALLSSNSERRPLPPPAPALHPHALYPASSSPLQSTRPPRFQWPFTSRRPRATEDPCPTPPVPAAEDGDVEVEVTVAIMMPSPSSLKKKKGGGEDDSELEYALGMVRVPWQGGFKEEEEDGRTARKAVVG</sequence>
<accession>A0A4V2MWB5</accession>
<evidence type="ECO:0000313" key="4">
    <source>
        <dbReference type="Proteomes" id="UP000292702"/>
    </source>
</evidence>
<reference evidence="3 4" key="1">
    <citation type="submission" date="2018-11" db="EMBL/GenBank/DDBJ databases">
        <title>Genome assembly of Steccherinum ochraceum LE-BIN_3174, the white-rot fungus of the Steccherinaceae family (The Residual Polyporoid clade, Polyporales, Basidiomycota).</title>
        <authorList>
            <person name="Fedorova T.V."/>
            <person name="Glazunova O.A."/>
            <person name="Landesman E.O."/>
            <person name="Moiseenko K.V."/>
            <person name="Psurtseva N.V."/>
            <person name="Savinova O.S."/>
            <person name="Shakhova N.V."/>
            <person name="Tyazhelova T.V."/>
            <person name="Vasina D.V."/>
        </authorList>
    </citation>
    <scope>NUCLEOTIDE SEQUENCE [LARGE SCALE GENOMIC DNA]</scope>
    <source>
        <strain evidence="3 4">LE-BIN_3174</strain>
    </source>
</reference>
<feature type="region of interest" description="Disordered" evidence="1">
    <location>
        <begin position="157"/>
        <end position="177"/>
    </location>
</feature>
<organism evidence="3 4">
    <name type="scientific">Steccherinum ochraceum</name>
    <dbReference type="NCBI Taxonomy" id="92696"/>
    <lineage>
        <taxon>Eukaryota</taxon>
        <taxon>Fungi</taxon>
        <taxon>Dikarya</taxon>
        <taxon>Basidiomycota</taxon>
        <taxon>Agaricomycotina</taxon>
        <taxon>Agaricomycetes</taxon>
        <taxon>Polyporales</taxon>
        <taxon>Steccherinaceae</taxon>
        <taxon>Steccherinum</taxon>
    </lineage>
</organism>
<dbReference type="AlphaFoldDB" id="A0A4V2MWB5"/>
<dbReference type="EMBL" id="RWJN01000170">
    <property type="protein sequence ID" value="TCD65647.1"/>
    <property type="molecule type" value="Genomic_DNA"/>
</dbReference>
<keyword evidence="2" id="KW-1133">Transmembrane helix</keyword>
<evidence type="ECO:0000256" key="1">
    <source>
        <dbReference type="SAM" id="MobiDB-lite"/>
    </source>
</evidence>
<dbReference type="Proteomes" id="UP000292702">
    <property type="component" value="Unassembled WGS sequence"/>
</dbReference>
<evidence type="ECO:0000256" key="2">
    <source>
        <dbReference type="SAM" id="Phobius"/>
    </source>
</evidence>
<protein>
    <submittedName>
        <fullName evidence="3">Uncharacterized protein</fullName>
    </submittedName>
</protein>